<keyword evidence="1" id="KW-0812">Transmembrane</keyword>
<feature type="transmembrane region" description="Helical" evidence="1">
    <location>
        <begin position="228"/>
        <end position="248"/>
    </location>
</feature>
<reference evidence="2 3" key="1">
    <citation type="journal article" date="2014" name="Genome Announc.">
        <title>Genome Sequence of Bacillus simplex Strain P558, Isolated from a Human Fecal Sample.</title>
        <authorList>
            <person name="Croce O."/>
            <person name="Hugon P."/>
            <person name="Lagier J.C."/>
            <person name="Bibi F."/>
            <person name="Robert C."/>
            <person name="Azhar E.I."/>
            <person name="Raoult D."/>
            <person name="Fournier P.E."/>
        </authorList>
    </citation>
    <scope>NUCLEOTIDE SEQUENCE [LARGE SCALE GENOMIC DNA]</scope>
    <source>
        <strain evidence="2 3">P558</strain>
    </source>
</reference>
<keyword evidence="3" id="KW-1185">Reference proteome</keyword>
<evidence type="ECO:0000313" key="3">
    <source>
        <dbReference type="Proteomes" id="UP000182110"/>
    </source>
</evidence>
<dbReference type="EMBL" id="CCXW01000004">
    <property type="protein sequence ID" value="CEG25002.1"/>
    <property type="molecule type" value="Genomic_DNA"/>
</dbReference>
<evidence type="ECO:0000313" key="2">
    <source>
        <dbReference type="EMBL" id="CEG25002.1"/>
    </source>
</evidence>
<dbReference type="Proteomes" id="UP000182110">
    <property type="component" value="Unassembled WGS sequence"/>
</dbReference>
<dbReference type="NCBIfam" id="NF038403">
    <property type="entry name" value="perm_prefix_1"/>
    <property type="match status" value="1"/>
</dbReference>
<organism evidence="2 3">
    <name type="scientific">Peribacillus simplex</name>
    <dbReference type="NCBI Taxonomy" id="1478"/>
    <lineage>
        <taxon>Bacteria</taxon>
        <taxon>Bacillati</taxon>
        <taxon>Bacillota</taxon>
        <taxon>Bacilli</taxon>
        <taxon>Bacillales</taxon>
        <taxon>Bacillaceae</taxon>
        <taxon>Peribacillus</taxon>
    </lineage>
</organism>
<keyword evidence="1" id="KW-0472">Membrane</keyword>
<accession>A0AAN2PBY8</accession>
<keyword evidence="1" id="KW-1133">Transmembrane helix</keyword>
<sequence>MKQIEVFVDSVYLNATGNRKEIKELKAEMKNHLLEAVYELKSEGKSEQEAIEIAIERFGGENEIRSVVSQLFQAQQTFAKRVLYIAFTFLLLGIIGFLSLGLFEYQHYKNVENIGNEILSSLGTQTTISNDAKEIMTASVEDNKFIYGVKVTSNISNSDFEFFEETNPILNHFNTGFNNKESGWSVEMKISNFDRLTYGLLSIGLVVYWVLFTIWATINAYHHRRLNIGWIIVFAIFNVLGYLVYYLIGKKDHSNTIS</sequence>
<proteinExistence type="predicted"/>
<feature type="transmembrane region" description="Helical" evidence="1">
    <location>
        <begin position="82"/>
        <end position="103"/>
    </location>
</feature>
<dbReference type="InterPro" id="IPR047928">
    <property type="entry name" value="Perm_prefix_1"/>
</dbReference>
<evidence type="ECO:0000256" key="1">
    <source>
        <dbReference type="SAM" id="Phobius"/>
    </source>
</evidence>
<name>A0AAN2PBY8_9BACI</name>
<dbReference type="RefSeq" id="WP_072274007.1">
    <property type="nucleotide sequence ID" value="NZ_CCXW01000004.1"/>
</dbReference>
<comment type="caution">
    <text evidence="2">The sequence shown here is derived from an EMBL/GenBank/DDBJ whole genome shotgun (WGS) entry which is preliminary data.</text>
</comment>
<gene>
    <name evidence="2" type="ORF">BN1180_05847</name>
</gene>
<dbReference type="AlphaFoldDB" id="A0AAN2PBY8"/>
<feature type="transmembrane region" description="Helical" evidence="1">
    <location>
        <begin position="196"/>
        <end position="216"/>
    </location>
</feature>
<protein>
    <submittedName>
        <fullName evidence="2">Uncharacterized protein</fullName>
    </submittedName>
</protein>